<dbReference type="Gene3D" id="3.40.190.150">
    <property type="entry name" value="Bordetella uptake gene, domain 1"/>
    <property type="match status" value="1"/>
</dbReference>
<feature type="chain" id="PRO_5045413140" evidence="2">
    <location>
        <begin position="24"/>
        <end position="328"/>
    </location>
</feature>
<dbReference type="SUPFAM" id="SSF53850">
    <property type="entry name" value="Periplasmic binding protein-like II"/>
    <property type="match status" value="1"/>
</dbReference>
<name>A0ABU8WF35_9BURK</name>
<dbReference type="Pfam" id="PF03401">
    <property type="entry name" value="TctC"/>
    <property type="match status" value="1"/>
</dbReference>
<dbReference type="Gene3D" id="3.40.190.10">
    <property type="entry name" value="Periplasmic binding protein-like II"/>
    <property type="match status" value="1"/>
</dbReference>
<organism evidence="3 4">
    <name type="scientific">Variovorax rhizosphaerae</name>
    <dbReference type="NCBI Taxonomy" id="1836200"/>
    <lineage>
        <taxon>Bacteria</taxon>
        <taxon>Pseudomonadati</taxon>
        <taxon>Pseudomonadota</taxon>
        <taxon>Betaproteobacteria</taxon>
        <taxon>Burkholderiales</taxon>
        <taxon>Comamonadaceae</taxon>
        <taxon>Variovorax</taxon>
    </lineage>
</organism>
<dbReference type="PANTHER" id="PTHR42928">
    <property type="entry name" value="TRICARBOXYLATE-BINDING PROTEIN"/>
    <property type="match status" value="1"/>
</dbReference>
<comment type="caution">
    <text evidence="3">The sequence shown here is derived from an EMBL/GenBank/DDBJ whole genome shotgun (WGS) entry which is preliminary data.</text>
</comment>
<dbReference type="InterPro" id="IPR042100">
    <property type="entry name" value="Bug_dom1"/>
</dbReference>
<accession>A0ABU8WF35</accession>
<dbReference type="Proteomes" id="UP001385892">
    <property type="component" value="Unassembled WGS sequence"/>
</dbReference>
<evidence type="ECO:0000313" key="3">
    <source>
        <dbReference type="EMBL" id="MEJ8846117.1"/>
    </source>
</evidence>
<sequence length="328" mass="33147">MNKPSFLAAALLACAAFAGTASAQSAAGYPNKPIRMVVPYAAGGGVDAIARQLGKKMSEALGQAVTVDNRPGAGAIIGLDAVVKAPPDGYTVLFTAGSSINLNPHVYKKLPYDPSKDLQPVAQAGNTPLLLLVSATNPAKTLAEFVAAAKAKPGTASFGSYGAGTTGHLLGTAFGKAAGIDLLHVPFKGAAPALTDLIGGNVSSVVADLGSARGLIQGGKVRPLAQTGAKRDPALPNVPTFTEAGQPSLAAMGGWLGVFVPAKTPKDITAKLADTISKALQTAELKASMAELGYTATGLSGAKFEELVRTDTDRWGKVVKDMGGLTLD</sequence>
<dbReference type="EMBL" id="JBBKZT010000002">
    <property type="protein sequence ID" value="MEJ8846117.1"/>
    <property type="molecule type" value="Genomic_DNA"/>
</dbReference>
<dbReference type="RefSeq" id="WP_340341266.1">
    <property type="nucleotide sequence ID" value="NZ_JBBKZT010000002.1"/>
</dbReference>
<evidence type="ECO:0000256" key="2">
    <source>
        <dbReference type="SAM" id="SignalP"/>
    </source>
</evidence>
<protein>
    <submittedName>
        <fullName evidence="3">Tripartite tricarboxylate transporter substrate binding protein</fullName>
    </submittedName>
</protein>
<dbReference type="CDD" id="cd07012">
    <property type="entry name" value="PBP2_Bug_TTT"/>
    <property type="match status" value="1"/>
</dbReference>
<feature type="signal peptide" evidence="2">
    <location>
        <begin position="1"/>
        <end position="23"/>
    </location>
</feature>
<dbReference type="PANTHER" id="PTHR42928:SF5">
    <property type="entry name" value="BLR1237 PROTEIN"/>
    <property type="match status" value="1"/>
</dbReference>
<comment type="similarity">
    <text evidence="1">Belongs to the UPF0065 (bug) family.</text>
</comment>
<keyword evidence="2" id="KW-0732">Signal</keyword>
<dbReference type="InterPro" id="IPR005064">
    <property type="entry name" value="BUG"/>
</dbReference>
<evidence type="ECO:0000313" key="4">
    <source>
        <dbReference type="Proteomes" id="UP001385892"/>
    </source>
</evidence>
<gene>
    <name evidence="3" type="ORF">WKW82_05640</name>
</gene>
<keyword evidence="4" id="KW-1185">Reference proteome</keyword>
<reference evidence="3 4" key="1">
    <citation type="submission" date="2024-03" db="EMBL/GenBank/DDBJ databases">
        <title>Novel species of the genus Variovorax.</title>
        <authorList>
            <person name="Liu Q."/>
            <person name="Xin Y.-H."/>
        </authorList>
    </citation>
    <scope>NUCLEOTIDE SEQUENCE [LARGE SCALE GENOMIC DNA]</scope>
    <source>
        <strain evidence="3 4">KACC 18900</strain>
    </source>
</reference>
<evidence type="ECO:0000256" key="1">
    <source>
        <dbReference type="ARBA" id="ARBA00006987"/>
    </source>
</evidence>
<dbReference type="PIRSF" id="PIRSF017082">
    <property type="entry name" value="YflP"/>
    <property type="match status" value="1"/>
</dbReference>
<proteinExistence type="inferred from homology"/>